<keyword evidence="4" id="KW-0732">Signal</keyword>
<keyword evidence="3" id="KW-0964">Secreted</keyword>
<protein>
    <submittedName>
        <fullName evidence="5">Asp f 13-like protein</fullName>
    </submittedName>
</protein>
<evidence type="ECO:0000256" key="4">
    <source>
        <dbReference type="SAM" id="SignalP"/>
    </source>
</evidence>
<dbReference type="AlphaFoldDB" id="A0A1Y1ZKX4"/>
<sequence>MKFSGAVSAAALGFASLSQAITVSWDAGYDDRGRSLTAVSCSDGANGLMTKYHWNTQGDIPTYPNIGGYQGIAGWNSNMCGTCYSVTYNGNTIYVLAIDHAGSGFNIGKQAMNTLTGGNADQFGRVDAVYSQVAVSNCRL</sequence>
<dbReference type="SUPFAM" id="SSF50685">
    <property type="entry name" value="Barwin-like endoglucanases"/>
    <property type="match status" value="1"/>
</dbReference>
<evidence type="ECO:0000256" key="2">
    <source>
        <dbReference type="ARBA" id="ARBA00010421"/>
    </source>
</evidence>
<evidence type="ECO:0000313" key="6">
    <source>
        <dbReference type="Proteomes" id="UP000193144"/>
    </source>
</evidence>
<comment type="similarity">
    <text evidence="2">Belongs to the cerato-platanin family.</text>
</comment>
<keyword evidence="6" id="KW-1185">Reference proteome</keyword>
<organism evidence="5 6">
    <name type="scientific">Clohesyomyces aquaticus</name>
    <dbReference type="NCBI Taxonomy" id="1231657"/>
    <lineage>
        <taxon>Eukaryota</taxon>
        <taxon>Fungi</taxon>
        <taxon>Dikarya</taxon>
        <taxon>Ascomycota</taxon>
        <taxon>Pezizomycotina</taxon>
        <taxon>Dothideomycetes</taxon>
        <taxon>Pleosporomycetidae</taxon>
        <taxon>Pleosporales</taxon>
        <taxon>Lindgomycetaceae</taxon>
        <taxon>Clohesyomyces</taxon>
    </lineage>
</organism>
<dbReference type="EMBL" id="MCFA01000072">
    <property type="protein sequence ID" value="ORY10485.1"/>
    <property type="molecule type" value="Genomic_DNA"/>
</dbReference>
<dbReference type="CDD" id="cd22778">
    <property type="entry name" value="DPBB_CEPL-like"/>
    <property type="match status" value="1"/>
</dbReference>
<feature type="signal peptide" evidence="4">
    <location>
        <begin position="1"/>
        <end position="20"/>
    </location>
</feature>
<dbReference type="InterPro" id="IPR010829">
    <property type="entry name" value="Cerato-platanin"/>
</dbReference>
<evidence type="ECO:0000256" key="3">
    <source>
        <dbReference type="ARBA" id="ARBA00022525"/>
    </source>
</evidence>
<dbReference type="InterPro" id="IPR036908">
    <property type="entry name" value="RlpA-like_sf"/>
</dbReference>
<reference evidence="5 6" key="1">
    <citation type="submission" date="2016-07" db="EMBL/GenBank/DDBJ databases">
        <title>Pervasive Adenine N6-methylation of Active Genes in Fungi.</title>
        <authorList>
            <consortium name="DOE Joint Genome Institute"/>
            <person name="Mondo S.J."/>
            <person name="Dannebaum R.O."/>
            <person name="Kuo R.C."/>
            <person name="Labutti K."/>
            <person name="Haridas S."/>
            <person name="Kuo A."/>
            <person name="Salamov A."/>
            <person name="Ahrendt S.R."/>
            <person name="Lipzen A."/>
            <person name="Sullivan W."/>
            <person name="Andreopoulos W.B."/>
            <person name="Clum A."/>
            <person name="Lindquist E."/>
            <person name="Daum C."/>
            <person name="Ramamoorthy G.K."/>
            <person name="Gryganskyi A."/>
            <person name="Culley D."/>
            <person name="Magnuson J.K."/>
            <person name="James T.Y."/>
            <person name="O'Malley M.A."/>
            <person name="Stajich J.E."/>
            <person name="Spatafora J.W."/>
            <person name="Visel A."/>
            <person name="Grigoriev I.V."/>
        </authorList>
    </citation>
    <scope>NUCLEOTIDE SEQUENCE [LARGE SCALE GENOMIC DNA]</scope>
    <source>
        <strain evidence="5 6">CBS 115471</strain>
    </source>
</reference>
<dbReference type="OrthoDB" id="4898945at2759"/>
<accession>A0A1Y1ZKX4</accession>
<dbReference type="GO" id="GO:0005576">
    <property type="term" value="C:extracellular region"/>
    <property type="evidence" value="ECO:0007669"/>
    <property type="project" value="UniProtKB-SubCell"/>
</dbReference>
<evidence type="ECO:0000313" key="5">
    <source>
        <dbReference type="EMBL" id="ORY10485.1"/>
    </source>
</evidence>
<gene>
    <name evidence="5" type="ORF">BCR34DRAFT_485614</name>
</gene>
<feature type="chain" id="PRO_5012146726" evidence="4">
    <location>
        <begin position="21"/>
        <end position="140"/>
    </location>
</feature>
<dbReference type="Pfam" id="PF07249">
    <property type="entry name" value="Cerato-platanin"/>
    <property type="match status" value="1"/>
</dbReference>
<proteinExistence type="inferred from homology"/>
<evidence type="ECO:0000256" key="1">
    <source>
        <dbReference type="ARBA" id="ARBA00004613"/>
    </source>
</evidence>
<comment type="subcellular location">
    <subcellularLocation>
        <location evidence="1">Secreted</location>
    </subcellularLocation>
</comment>
<dbReference type="Proteomes" id="UP000193144">
    <property type="component" value="Unassembled WGS sequence"/>
</dbReference>
<comment type="caution">
    <text evidence="5">The sequence shown here is derived from an EMBL/GenBank/DDBJ whole genome shotgun (WGS) entry which is preliminary data.</text>
</comment>
<name>A0A1Y1ZKX4_9PLEO</name>
<dbReference type="Gene3D" id="2.40.40.10">
    <property type="entry name" value="RlpA-like domain"/>
    <property type="match status" value="1"/>
</dbReference>